<dbReference type="InterPro" id="IPR000640">
    <property type="entry name" value="EFG_V-like"/>
</dbReference>
<dbReference type="FunFam" id="3.30.70.870:FF:000003">
    <property type="entry name" value="GTP-binding protein TypA"/>
    <property type="match status" value="1"/>
</dbReference>
<dbReference type="InterPro" id="IPR027417">
    <property type="entry name" value="P-loop_NTPase"/>
</dbReference>
<accession>A0A8S1IUC8</accession>
<dbReference type="GO" id="GO:0009409">
    <property type="term" value="P:response to cold"/>
    <property type="evidence" value="ECO:0007669"/>
    <property type="project" value="UniProtKB-ARBA"/>
</dbReference>
<sequence length="616" mass="67512">MAAAQVADDVAEDVDELVVRSDIRNLAIIAHVDHGKTTLVDAMLQQSRVFRDNQSVEERIMDSNDLERERGITILSKNTAIRYQDCKINIIDTPGHADFGGEVERILNMADGVLLLVDAVEGPMPQTRFVLRKALELDKKVIVVVNKIDREAARPDYVVDATFELFLELGANDAQCDFPVVYASGFQGVAGMKADDLEDSLEPLFETIMKEIDPPSVQAASPLQMLVTNIDFKEHKGRMAIGRVQAGTIKQGSQIAICKEDDESACRTGRVVELLVYDSFKEVPVDEVQAGDICAVAGLPDVKIGETITHTDAPNPLPTITVEEPTVTMSFMVNTSPFAGREGKFVTTRNIKERLERELERNLALKVTPGATPDVFMVSGRGGLHLSILIETMRREGYEIAVGPITVITKTIDGKTYEPFEEALVEVPEEHMGSVVELFGRRKGRMLDMSAGLGATQVLKYVIPTRGLLGMRSQLLTATKGTAVLNTNVAGYEPSCGEISTRDNGSLVAHETGTATAYALESCQERGIMFVKPGDSVYEGQVVGMNNRGQDMRINVCKKKQLTNMRTANKDQTVVLDRAKDMNLEAALEYITTSELVEVTPKAIRIRMAPGKIPKV</sequence>
<dbReference type="PANTHER" id="PTHR42908:SF8">
    <property type="entry name" value="TR-TYPE G DOMAIN-CONTAINING PROTEIN"/>
    <property type="match status" value="1"/>
</dbReference>
<dbReference type="InterPro" id="IPR004161">
    <property type="entry name" value="EFTu-like_2"/>
</dbReference>
<dbReference type="Gene3D" id="2.40.30.10">
    <property type="entry name" value="Translation factors"/>
    <property type="match status" value="1"/>
</dbReference>
<dbReference type="SUPFAM" id="SSF54980">
    <property type="entry name" value="EF-G C-terminal domain-like"/>
    <property type="match status" value="2"/>
</dbReference>
<dbReference type="Pfam" id="PF00009">
    <property type="entry name" value="GTP_EFTU"/>
    <property type="match status" value="1"/>
</dbReference>
<evidence type="ECO:0000259" key="2">
    <source>
        <dbReference type="PROSITE" id="PS51722"/>
    </source>
</evidence>
<dbReference type="InterPro" id="IPR031157">
    <property type="entry name" value="G_TR_CS"/>
</dbReference>
<comment type="subcellular location">
    <subcellularLocation>
        <location evidence="1">Plastid</location>
        <location evidence="1">Chloroplast</location>
    </subcellularLocation>
</comment>
<dbReference type="Gene3D" id="3.30.70.870">
    <property type="entry name" value="Elongation Factor G (Translational Gtpase), domain 3"/>
    <property type="match status" value="1"/>
</dbReference>
<dbReference type="Pfam" id="PF21018">
    <property type="entry name" value="BipA_C"/>
    <property type="match status" value="1"/>
</dbReference>
<dbReference type="CDD" id="cd01891">
    <property type="entry name" value="TypA_BipA"/>
    <property type="match status" value="1"/>
</dbReference>
<dbReference type="InterPro" id="IPR047043">
    <property type="entry name" value="BipA_III"/>
</dbReference>
<dbReference type="FunFam" id="3.40.50.300:FF:000055">
    <property type="entry name" value="GTP-binding protein TypA"/>
    <property type="match status" value="1"/>
</dbReference>
<keyword evidence="4" id="KW-1185">Reference proteome</keyword>
<dbReference type="GO" id="GO:0010467">
    <property type="term" value="P:gene expression"/>
    <property type="evidence" value="ECO:0007669"/>
    <property type="project" value="UniProtKB-ARBA"/>
</dbReference>
<comment type="caution">
    <text evidence="3">The sequence shown here is derived from an EMBL/GenBank/DDBJ whole genome shotgun (WGS) entry which is preliminary data.</text>
</comment>
<dbReference type="GO" id="GO:1990904">
    <property type="term" value="C:ribonucleoprotein complex"/>
    <property type="evidence" value="ECO:0007669"/>
    <property type="project" value="TreeGrafter"/>
</dbReference>
<dbReference type="AlphaFoldDB" id="A0A8S1IUC8"/>
<dbReference type="GO" id="GO:0005525">
    <property type="term" value="F:GTP binding"/>
    <property type="evidence" value="ECO:0007669"/>
    <property type="project" value="InterPro"/>
</dbReference>
<dbReference type="InterPro" id="IPR000795">
    <property type="entry name" value="T_Tr_GTP-bd_dom"/>
</dbReference>
<dbReference type="GO" id="GO:0009507">
    <property type="term" value="C:chloroplast"/>
    <property type="evidence" value="ECO:0007669"/>
    <property type="project" value="UniProtKB-SubCell"/>
</dbReference>
<dbReference type="CDD" id="cd16263">
    <property type="entry name" value="BipA_III"/>
    <property type="match status" value="1"/>
</dbReference>
<dbReference type="CDD" id="cd03691">
    <property type="entry name" value="BipA_TypA_II"/>
    <property type="match status" value="1"/>
</dbReference>
<organism evidence="3 4">
    <name type="scientific">Ostreobium quekettii</name>
    <dbReference type="NCBI Taxonomy" id="121088"/>
    <lineage>
        <taxon>Eukaryota</taxon>
        <taxon>Viridiplantae</taxon>
        <taxon>Chlorophyta</taxon>
        <taxon>core chlorophytes</taxon>
        <taxon>Ulvophyceae</taxon>
        <taxon>TCBD clade</taxon>
        <taxon>Bryopsidales</taxon>
        <taxon>Ostreobineae</taxon>
        <taxon>Ostreobiaceae</taxon>
        <taxon>Ostreobium</taxon>
    </lineage>
</organism>
<dbReference type="Gene3D" id="3.30.70.240">
    <property type="match status" value="1"/>
</dbReference>
<dbReference type="PRINTS" id="PR00315">
    <property type="entry name" value="ELONGATNFCT"/>
</dbReference>
<evidence type="ECO:0000313" key="3">
    <source>
        <dbReference type="EMBL" id="CAD7697416.1"/>
    </source>
</evidence>
<protein>
    <recommendedName>
        <fullName evidence="2">Tr-type G domain-containing protein</fullName>
    </recommendedName>
</protein>
<name>A0A8S1IUC8_9CHLO</name>
<dbReference type="PANTHER" id="PTHR42908">
    <property type="entry name" value="TRANSLATION ELONGATION FACTOR-RELATED"/>
    <property type="match status" value="1"/>
</dbReference>
<dbReference type="InterPro" id="IPR042116">
    <property type="entry name" value="TypA/BipA_C"/>
</dbReference>
<dbReference type="PROSITE" id="PS51722">
    <property type="entry name" value="G_TR_2"/>
    <property type="match status" value="1"/>
</dbReference>
<dbReference type="InterPro" id="IPR005225">
    <property type="entry name" value="Small_GTP-bd"/>
</dbReference>
<dbReference type="SUPFAM" id="SSF52540">
    <property type="entry name" value="P-loop containing nucleoside triphosphate hydrolases"/>
    <property type="match status" value="1"/>
</dbReference>
<dbReference type="GO" id="GO:0003924">
    <property type="term" value="F:GTPase activity"/>
    <property type="evidence" value="ECO:0007669"/>
    <property type="project" value="InterPro"/>
</dbReference>
<dbReference type="NCBIfam" id="TIGR00231">
    <property type="entry name" value="small_GTP"/>
    <property type="match status" value="1"/>
</dbReference>
<dbReference type="OrthoDB" id="364892at2759"/>
<dbReference type="InterPro" id="IPR006298">
    <property type="entry name" value="BipA"/>
</dbReference>
<dbReference type="SUPFAM" id="SSF50447">
    <property type="entry name" value="Translation proteins"/>
    <property type="match status" value="1"/>
</dbReference>
<dbReference type="HAMAP" id="MF_00849">
    <property type="entry name" value="BipA"/>
    <property type="match status" value="1"/>
</dbReference>
<dbReference type="InterPro" id="IPR047041">
    <property type="entry name" value="BipA_GTP-bd_dom"/>
</dbReference>
<proteinExistence type="inferred from homology"/>
<evidence type="ECO:0000313" key="4">
    <source>
        <dbReference type="Proteomes" id="UP000708148"/>
    </source>
</evidence>
<dbReference type="InterPro" id="IPR048876">
    <property type="entry name" value="BipA_C"/>
</dbReference>
<dbReference type="GO" id="GO:0005829">
    <property type="term" value="C:cytosol"/>
    <property type="evidence" value="ECO:0007669"/>
    <property type="project" value="TreeGrafter"/>
</dbReference>
<dbReference type="GO" id="GO:0042254">
    <property type="term" value="P:ribosome biogenesis"/>
    <property type="evidence" value="ECO:0007669"/>
    <property type="project" value="UniProtKB-ARBA"/>
</dbReference>
<gene>
    <name evidence="3" type="ORF">OSTQU699_LOCUS2777</name>
</gene>
<dbReference type="Pfam" id="PF00679">
    <property type="entry name" value="EFG_C"/>
    <property type="match status" value="1"/>
</dbReference>
<dbReference type="InterPro" id="IPR035651">
    <property type="entry name" value="BipA_V"/>
</dbReference>
<dbReference type="CDD" id="cd03710">
    <property type="entry name" value="BipA_TypA_C"/>
    <property type="match status" value="1"/>
</dbReference>
<dbReference type="Pfam" id="PF03144">
    <property type="entry name" value="GTP_EFTU_D2"/>
    <property type="match status" value="1"/>
</dbReference>
<dbReference type="InterPro" id="IPR047042">
    <property type="entry name" value="BipA_II"/>
</dbReference>
<dbReference type="NCBIfam" id="TIGR01394">
    <property type="entry name" value="TypA_BipA"/>
    <property type="match status" value="1"/>
</dbReference>
<dbReference type="Gene3D" id="3.40.50.300">
    <property type="entry name" value="P-loop containing nucleotide triphosphate hydrolases"/>
    <property type="match status" value="1"/>
</dbReference>
<dbReference type="PROSITE" id="PS00301">
    <property type="entry name" value="G_TR_1"/>
    <property type="match status" value="1"/>
</dbReference>
<dbReference type="Gene3D" id="2.40.50.250">
    <property type="entry name" value="bipa protein"/>
    <property type="match status" value="1"/>
</dbReference>
<dbReference type="SMART" id="SM00838">
    <property type="entry name" value="EFG_C"/>
    <property type="match status" value="1"/>
</dbReference>
<dbReference type="EMBL" id="CAJHUC010000654">
    <property type="protein sequence ID" value="CAD7697416.1"/>
    <property type="molecule type" value="Genomic_DNA"/>
</dbReference>
<dbReference type="InterPro" id="IPR035647">
    <property type="entry name" value="EFG_III/V"/>
</dbReference>
<dbReference type="FunFam" id="2.40.30.10:FF:000016">
    <property type="entry name" value="GTP-binding protein TypA"/>
    <property type="match status" value="1"/>
</dbReference>
<evidence type="ECO:0000256" key="1">
    <source>
        <dbReference type="ARBA" id="ARBA00004229"/>
    </source>
</evidence>
<dbReference type="FunFam" id="2.40.50.250:FF:000001">
    <property type="entry name" value="GTP-binding protein TypA"/>
    <property type="match status" value="1"/>
</dbReference>
<dbReference type="Proteomes" id="UP000708148">
    <property type="component" value="Unassembled WGS sequence"/>
</dbReference>
<dbReference type="FunFam" id="3.30.70.240:FF:000002">
    <property type="entry name" value="GTP-binding protein TypA"/>
    <property type="match status" value="1"/>
</dbReference>
<reference evidence="3" key="1">
    <citation type="submission" date="2020-12" db="EMBL/GenBank/DDBJ databases">
        <authorList>
            <person name="Iha C."/>
        </authorList>
    </citation>
    <scope>NUCLEOTIDE SEQUENCE</scope>
</reference>
<dbReference type="InterPro" id="IPR009000">
    <property type="entry name" value="Transl_B-barrel_sf"/>
</dbReference>
<feature type="domain" description="Tr-type G" evidence="2">
    <location>
        <begin position="21"/>
        <end position="216"/>
    </location>
</feature>